<protein>
    <submittedName>
        <fullName evidence="1">Uncharacterized protein</fullName>
    </submittedName>
</protein>
<dbReference type="AlphaFoldDB" id="A0A8S1XC53"/>
<evidence type="ECO:0000313" key="1">
    <source>
        <dbReference type="EMBL" id="CAD8198433.1"/>
    </source>
</evidence>
<gene>
    <name evidence="1" type="ORF">POCTA_138.1.T1160217</name>
</gene>
<comment type="caution">
    <text evidence="1">The sequence shown here is derived from an EMBL/GenBank/DDBJ whole genome shotgun (WGS) entry which is preliminary data.</text>
</comment>
<accession>A0A8S1XC53</accession>
<evidence type="ECO:0000313" key="2">
    <source>
        <dbReference type="Proteomes" id="UP000683925"/>
    </source>
</evidence>
<name>A0A8S1XC53_PAROT</name>
<proteinExistence type="predicted"/>
<dbReference type="EMBL" id="CAJJDP010000116">
    <property type="protein sequence ID" value="CAD8198433.1"/>
    <property type="molecule type" value="Genomic_DNA"/>
</dbReference>
<sequence>MDEQNTEIQLEEYQKLDLKNKENNKETKFMNQQFSQQYKIFKQINYFKKKELRQNGKTQCQINQDVLKNGILKAFLFTGRPPQEHLVLIMERINPQPSIILYQKFSYVNQEQILEIFLKLSKISSTFLIIEWDVMF</sequence>
<organism evidence="1 2">
    <name type="scientific">Paramecium octaurelia</name>
    <dbReference type="NCBI Taxonomy" id="43137"/>
    <lineage>
        <taxon>Eukaryota</taxon>
        <taxon>Sar</taxon>
        <taxon>Alveolata</taxon>
        <taxon>Ciliophora</taxon>
        <taxon>Intramacronucleata</taxon>
        <taxon>Oligohymenophorea</taxon>
        <taxon>Peniculida</taxon>
        <taxon>Parameciidae</taxon>
        <taxon>Paramecium</taxon>
    </lineage>
</organism>
<reference evidence="1" key="1">
    <citation type="submission" date="2021-01" db="EMBL/GenBank/DDBJ databases">
        <authorList>
            <consortium name="Genoscope - CEA"/>
            <person name="William W."/>
        </authorList>
    </citation>
    <scope>NUCLEOTIDE SEQUENCE</scope>
</reference>
<keyword evidence="2" id="KW-1185">Reference proteome</keyword>
<dbReference type="Proteomes" id="UP000683925">
    <property type="component" value="Unassembled WGS sequence"/>
</dbReference>